<evidence type="ECO:0000256" key="2">
    <source>
        <dbReference type="ARBA" id="ARBA00022475"/>
    </source>
</evidence>
<reference evidence="16" key="1">
    <citation type="submission" date="2025-08" db="UniProtKB">
        <authorList>
            <consortium name="Ensembl"/>
        </authorList>
    </citation>
    <scope>IDENTIFICATION</scope>
</reference>
<keyword evidence="9" id="KW-1015">Disulfide bond</keyword>
<dbReference type="Ensembl" id="ENSNMLT00000029596.1">
    <property type="protein sequence ID" value="ENSNMLP00000026480.1"/>
    <property type="gene ID" value="ENSNMLG00000016896.1"/>
</dbReference>
<dbReference type="InterPro" id="IPR052921">
    <property type="entry name" value="GPCR1_Superfamily_Member"/>
</dbReference>
<keyword evidence="8 14" id="KW-0472">Membrane</keyword>
<keyword evidence="10 13" id="KW-0675">Receptor</keyword>
<evidence type="ECO:0000256" key="13">
    <source>
        <dbReference type="RuleBase" id="RU000688"/>
    </source>
</evidence>
<evidence type="ECO:0000256" key="10">
    <source>
        <dbReference type="ARBA" id="ARBA00023170"/>
    </source>
</evidence>
<dbReference type="AlphaFoldDB" id="A0A8C6U1V0"/>
<protein>
    <recommendedName>
        <fullName evidence="14">Olfactory receptor</fullName>
    </recommendedName>
</protein>
<evidence type="ECO:0000256" key="7">
    <source>
        <dbReference type="ARBA" id="ARBA00023040"/>
    </source>
</evidence>
<accession>A0A8C6U1V0</accession>
<dbReference type="PANTHER" id="PTHR26451">
    <property type="entry name" value="G_PROTEIN_RECEP_F1_2 DOMAIN-CONTAINING PROTEIN"/>
    <property type="match status" value="1"/>
</dbReference>
<dbReference type="Gene3D" id="1.20.1070.10">
    <property type="entry name" value="Rhodopsin 7-helix transmembrane proteins"/>
    <property type="match status" value="1"/>
</dbReference>
<dbReference type="PROSITE" id="PS00237">
    <property type="entry name" value="G_PROTEIN_RECEP_F1_1"/>
    <property type="match status" value="1"/>
</dbReference>
<dbReference type="InterPro" id="IPR000276">
    <property type="entry name" value="GPCR_Rhodpsn"/>
</dbReference>
<dbReference type="GO" id="GO:0005886">
    <property type="term" value="C:plasma membrane"/>
    <property type="evidence" value="ECO:0007669"/>
    <property type="project" value="UniProtKB-SubCell"/>
</dbReference>
<dbReference type="GO" id="GO:0004930">
    <property type="term" value="F:G protein-coupled receptor activity"/>
    <property type="evidence" value="ECO:0007669"/>
    <property type="project" value="UniProtKB-KW"/>
</dbReference>
<keyword evidence="2 14" id="KW-1003">Cell membrane</keyword>
<evidence type="ECO:0000313" key="17">
    <source>
        <dbReference type="Proteomes" id="UP000694523"/>
    </source>
</evidence>
<feature type="transmembrane region" description="Helical" evidence="14">
    <location>
        <begin position="218"/>
        <end position="238"/>
    </location>
</feature>
<keyword evidence="3 14" id="KW-0716">Sensory transduction</keyword>
<evidence type="ECO:0000256" key="12">
    <source>
        <dbReference type="ARBA" id="ARBA00023224"/>
    </source>
</evidence>
<evidence type="ECO:0000256" key="14">
    <source>
        <dbReference type="RuleBase" id="RU363047"/>
    </source>
</evidence>
<dbReference type="GO" id="GO:0004984">
    <property type="term" value="F:olfactory receptor activity"/>
    <property type="evidence" value="ECO:0007669"/>
    <property type="project" value="InterPro"/>
</dbReference>
<dbReference type="GO" id="GO:0005549">
    <property type="term" value="F:odorant binding"/>
    <property type="evidence" value="ECO:0007669"/>
    <property type="project" value="TreeGrafter"/>
</dbReference>
<dbReference type="Pfam" id="PF13853">
    <property type="entry name" value="7tm_4"/>
    <property type="match status" value="1"/>
</dbReference>
<sequence length="339" mass="38623">MWGYRGDLSKDDSAGTVCRLNMDNASTVQLFTLSGLNETMPFRVTIFSLTLVYYCLIVFFNTFLIIIIILDSNLHDPMYILLCIFCINALYGTSGFYPKFLKDLQSVSAEISYSGCLLQAFVMYSSALSDLSILAVMAYDRYVAICRPLHYHSVMTKKRLSQLISFSWLTPLCIMGTNIALTSQLILCNSYIPRLFCTNWIIVKLACPQNDTSVHNVIAYATIIIYVSHGIFIVWTYLHMVKVCAKSREDRVKFVQTCVPHLASLLTFLFAIMFDVVQMRFGSNDLPEHFKNFIAIEFLLIPPFVNPLIYGFKLTKIRNRIEVLACVKIKIKLKNTSGE</sequence>
<keyword evidence="7 13" id="KW-0297">G-protein coupled receptor</keyword>
<dbReference type="InterPro" id="IPR017452">
    <property type="entry name" value="GPCR_Rhodpsn_7TM"/>
</dbReference>
<dbReference type="PRINTS" id="PR00245">
    <property type="entry name" value="OLFACTORYR"/>
</dbReference>
<keyword evidence="17" id="KW-1185">Reference proteome</keyword>
<dbReference type="PRINTS" id="PR00237">
    <property type="entry name" value="GPCRRHODOPSN"/>
</dbReference>
<evidence type="ECO:0000256" key="11">
    <source>
        <dbReference type="ARBA" id="ARBA00023180"/>
    </source>
</evidence>
<comment type="subcellular location">
    <subcellularLocation>
        <location evidence="1 14">Cell membrane</location>
        <topology evidence="1 14">Multi-pass membrane protein</topology>
    </subcellularLocation>
</comment>
<feature type="transmembrane region" description="Helical" evidence="14">
    <location>
        <begin position="77"/>
        <end position="97"/>
    </location>
</feature>
<dbReference type="InterPro" id="IPR000725">
    <property type="entry name" value="Olfact_rcpt"/>
</dbReference>
<feature type="transmembrane region" description="Helical" evidence="14">
    <location>
        <begin position="46"/>
        <end position="70"/>
    </location>
</feature>
<evidence type="ECO:0000256" key="5">
    <source>
        <dbReference type="ARBA" id="ARBA00022725"/>
    </source>
</evidence>
<evidence type="ECO:0000313" key="16">
    <source>
        <dbReference type="Ensembl" id="ENSNMLP00000026480.1"/>
    </source>
</evidence>
<dbReference type="PROSITE" id="PS50262">
    <property type="entry name" value="G_PROTEIN_RECEP_F1_2"/>
    <property type="match status" value="1"/>
</dbReference>
<proteinExistence type="inferred from homology"/>
<dbReference type="Proteomes" id="UP000694523">
    <property type="component" value="Unplaced"/>
</dbReference>
<evidence type="ECO:0000256" key="3">
    <source>
        <dbReference type="ARBA" id="ARBA00022606"/>
    </source>
</evidence>
<organism evidence="16 17">
    <name type="scientific">Neogobius melanostomus</name>
    <name type="common">round goby</name>
    <dbReference type="NCBI Taxonomy" id="47308"/>
    <lineage>
        <taxon>Eukaryota</taxon>
        <taxon>Metazoa</taxon>
        <taxon>Chordata</taxon>
        <taxon>Craniata</taxon>
        <taxon>Vertebrata</taxon>
        <taxon>Euteleostomi</taxon>
        <taxon>Actinopterygii</taxon>
        <taxon>Neopterygii</taxon>
        <taxon>Teleostei</taxon>
        <taxon>Neoteleostei</taxon>
        <taxon>Acanthomorphata</taxon>
        <taxon>Gobiaria</taxon>
        <taxon>Gobiiformes</taxon>
        <taxon>Gobioidei</taxon>
        <taxon>Gobiidae</taxon>
        <taxon>Benthophilinae</taxon>
        <taxon>Neogobiini</taxon>
        <taxon>Neogobius</taxon>
    </lineage>
</organism>
<dbReference type="FunFam" id="1.20.1070.10:FF:000024">
    <property type="entry name" value="Olfactory receptor"/>
    <property type="match status" value="1"/>
</dbReference>
<comment type="similarity">
    <text evidence="13">Belongs to the G-protein coupled receptor 1 family.</text>
</comment>
<keyword evidence="11" id="KW-0325">Glycoprotein</keyword>
<feature type="transmembrane region" description="Helical" evidence="14">
    <location>
        <begin position="160"/>
        <end position="181"/>
    </location>
</feature>
<reference evidence="16" key="2">
    <citation type="submission" date="2025-09" db="UniProtKB">
        <authorList>
            <consortium name="Ensembl"/>
        </authorList>
    </citation>
    <scope>IDENTIFICATION</scope>
</reference>
<dbReference type="PANTHER" id="PTHR26451:SF871">
    <property type="entry name" value="ODORANT RECEPTOR-RELATED"/>
    <property type="match status" value="1"/>
</dbReference>
<feature type="transmembrane region" description="Helical" evidence="14">
    <location>
        <begin position="259"/>
        <end position="281"/>
    </location>
</feature>
<evidence type="ECO:0000259" key="15">
    <source>
        <dbReference type="PROSITE" id="PS50262"/>
    </source>
</evidence>
<dbReference type="SUPFAM" id="SSF81321">
    <property type="entry name" value="Family A G protein-coupled receptor-like"/>
    <property type="match status" value="1"/>
</dbReference>
<feature type="transmembrane region" description="Helical" evidence="14">
    <location>
        <begin position="293"/>
        <end position="312"/>
    </location>
</feature>
<evidence type="ECO:0000256" key="9">
    <source>
        <dbReference type="ARBA" id="ARBA00023157"/>
    </source>
</evidence>
<keyword evidence="4 13" id="KW-0812">Transmembrane</keyword>
<evidence type="ECO:0000256" key="8">
    <source>
        <dbReference type="ARBA" id="ARBA00023136"/>
    </source>
</evidence>
<keyword evidence="12 13" id="KW-0807">Transducer</keyword>
<evidence type="ECO:0000256" key="6">
    <source>
        <dbReference type="ARBA" id="ARBA00022989"/>
    </source>
</evidence>
<evidence type="ECO:0000256" key="1">
    <source>
        <dbReference type="ARBA" id="ARBA00004651"/>
    </source>
</evidence>
<feature type="domain" description="G-protein coupled receptors family 1 profile" evidence="15">
    <location>
        <begin position="60"/>
        <end position="310"/>
    </location>
</feature>
<name>A0A8C6U1V0_9GOBI</name>
<keyword evidence="6 14" id="KW-1133">Transmembrane helix</keyword>
<evidence type="ECO:0000256" key="4">
    <source>
        <dbReference type="ARBA" id="ARBA00022692"/>
    </source>
</evidence>
<keyword evidence="5 14" id="KW-0552">Olfaction</keyword>